<keyword evidence="4" id="KW-1185">Reference proteome</keyword>
<evidence type="ECO:0000259" key="2">
    <source>
        <dbReference type="Pfam" id="PF01471"/>
    </source>
</evidence>
<dbReference type="InterPro" id="IPR009003">
    <property type="entry name" value="Peptidase_S1_PA"/>
</dbReference>
<dbReference type="RefSeq" id="WP_183331547.1">
    <property type="nucleotide sequence ID" value="NZ_BMHX01000001.1"/>
</dbReference>
<evidence type="ECO:0000313" key="4">
    <source>
        <dbReference type="Proteomes" id="UP000588017"/>
    </source>
</evidence>
<feature type="domain" description="Peptidoglycan binding-like" evidence="2">
    <location>
        <begin position="60"/>
        <end position="114"/>
    </location>
</feature>
<accession>A0A841KBP1</accession>
<gene>
    <name evidence="3" type="ORF">HNQ73_000297</name>
</gene>
<sequence>MTQTGRDRRQPRSKARIGATILALAGALTVPAVPAIAQQKPVASDALDAARAVFEALPEAERKAIQDALVWTGDYNGTVDGTFGKRTFDAIRAFETRSGLAADGILTPAERDALLAAARRERDAAGFAVIDEPRSGIRIGVPRKMLTERSDTARGAIFRAKRGGGSLMTDTIPASTGARLEDLYADLIAALPGRRITYKVLRDTWFVVSGEQGGMRFFTRFAATRDGLSGFTVTYPPAAAATFDRLAIAITNSFDPEPGTAAPATADAVGAAPAAPTVPGDNAFTAVILDSGKALTSAAATACKAPTVAGRPVTFTARGETALTEGSFRMQGAPVAWHRPAGADVEVFVLGHATVGGERRLIATPGRLKVASDGTARLAAPVQPGMAGAPVIDRSGALVALTGPLPQTMARVAGIALSPGVPATLAERFAEGVGLPEATATDDATGLGAAAAAWQARIVAVDCTGG</sequence>
<name>A0A841KBP1_9HYPH</name>
<keyword evidence="1" id="KW-0732">Signal</keyword>
<dbReference type="InterPro" id="IPR002477">
    <property type="entry name" value="Peptidoglycan-bd-like"/>
</dbReference>
<evidence type="ECO:0000313" key="3">
    <source>
        <dbReference type="EMBL" id="MBB6166689.1"/>
    </source>
</evidence>
<reference evidence="3 4" key="1">
    <citation type="submission" date="2020-08" db="EMBL/GenBank/DDBJ databases">
        <title>Genomic Encyclopedia of Type Strains, Phase IV (KMG-IV): sequencing the most valuable type-strain genomes for metagenomic binning, comparative biology and taxonomic classification.</title>
        <authorList>
            <person name="Goeker M."/>
        </authorList>
    </citation>
    <scope>NUCLEOTIDE SEQUENCE [LARGE SCALE GENOMIC DNA]</scope>
    <source>
        <strain evidence="3 4">DSM 101465</strain>
    </source>
</reference>
<dbReference type="Gene3D" id="1.10.101.10">
    <property type="entry name" value="PGBD-like superfamily/PGBD"/>
    <property type="match status" value="1"/>
</dbReference>
<comment type="caution">
    <text evidence="3">The sequence shown here is derived from an EMBL/GenBank/DDBJ whole genome shotgun (WGS) entry which is preliminary data.</text>
</comment>
<dbReference type="SUPFAM" id="SSF50494">
    <property type="entry name" value="Trypsin-like serine proteases"/>
    <property type="match status" value="1"/>
</dbReference>
<dbReference type="Proteomes" id="UP000588017">
    <property type="component" value="Unassembled WGS sequence"/>
</dbReference>
<organism evidence="3 4">
    <name type="scientific">Chelatococcus composti</name>
    <dbReference type="NCBI Taxonomy" id="1743235"/>
    <lineage>
        <taxon>Bacteria</taxon>
        <taxon>Pseudomonadati</taxon>
        <taxon>Pseudomonadota</taxon>
        <taxon>Alphaproteobacteria</taxon>
        <taxon>Hyphomicrobiales</taxon>
        <taxon>Chelatococcaceae</taxon>
        <taxon>Chelatococcus</taxon>
    </lineage>
</organism>
<protein>
    <recommendedName>
        <fullName evidence="2">Peptidoglycan binding-like domain-containing protein</fullName>
    </recommendedName>
</protein>
<dbReference type="Pfam" id="PF01471">
    <property type="entry name" value="PG_binding_1"/>
    <property type="match status" value="1"/>
</dbReference>
<feature type="chain" id="PRO_5032785182" description="Peptidoglycan binding-like domain-containing protein" evidence="1">
    <location>
        <begin position="38"/>
        <end position="466"/>
    </location>
</feature>
<dbReference type="InterPro" id="IPR036366">
    <property type="entry name" value="PGBDSf"/>
</dbReference>
<proteinExistence type="predicted"/>
<feature type="signal peptide" evidence="1">
    <location>
        <begin position="1"/>
        <end position="37"/>
    </location>
</feature>
<evidence type="ECO:0000256" key="1">
    <source>
        <dbReference type="SAM" id="SignalP"/>
    </source>
</evidence>
<dbReference type="EMBL" id="JACHEH010000001">
    <property type="protein sequence ID" value="MBB6166689.1"/>
    <property type="molecule type" value="Genomic_DNA"/>
</dbReference>
<dbReference type="SUPFAM" id="SSF47090">
    <property type="entry name" value="PGBD-like"/>
    <property type="match status" value="1"/>
</dbReference>
<dbReference type="InterPro" id="IPR036365">
    <property type="entry name" value="PGBD-like_sf"/>
</dbReference>
<dbReference type="AlphaFoldDB" id="A0A841KBP1"/>